<dbReference type="GO" id="GO:0008932">
    <property type="term" value="F:lytic endotransglycosylase activity"/>
    <property type="evidence" value="ECO:0007669"/>
    <property type="project" value="UniProtKB-UniRule"/>
</dbReference>
<dbReference type="GO" id="GO:0042834">
    <property type="term" value="F:peptidoglycan binding"/>
    <property type="evidence" value="ECO:0007669"/>
    <property type="project" value="InterPro"/>
</dbReference>
<name>Q315R4_OLEA2</name>
<dbReference type="Gene3D" id="2.40.40.10">
    <property type="entry name" value="RlpA-like domain"/>
    <property type="match status" value="1"/>
</dbReference>
<dbReference type="InterPro" id="IPR036680">
    <property type="entry name" value="SPOR-like_sf"/>
</dbReference>
<feature type="compositionally biased region" description="Polar residues" evidence="6">
    <location>
        <begin position="248"/>
        <end position="259"/>
    </location>
</feature>
<keyword evidence="2 4" id="KW-0456">Lyase</keyword>
<dbReference type="Pfam" id="PF05036">
    <property type="entry name" value="SPOR"/>
    <property type="match status" value="1"/>
</dbReference>
<evidence type="ECO:0000313" key="8">
    <source>
        <dbReference type="EMBL" id="ABB37332.2"/>
    </source>
</evidence>
<feature type="domain" description="SPOR" evidence="7">
    <location>
        <begin position="294"/>
        <end position="372"/>
    </location>
</feature>
<dbReference type="RefSeq" id="WP_011366649.1">
    <property type="nucleotide sequence ID" value="NC_007519.1"/>
</dbReference>
<dbReference type="GO" id="GO:0071555">
    <property type="term" value="P:cell wall organization"/>
    <property type="evidence" value="ECO:0007669"/>
    <property type="project" value="UniProtKB-KW"/>
</dbReference>
<comment type="function">
    <text evidence="4">Lytic transglycosylase with a strong preference for naked glycan strands that lack stem peptides.</text>
</comment>
<sequence length="374" mass="39099" precursor="true">MTFSLRIRGCRSAAVLAAAALLWMLAAAGHAETVKTPPRLLEGMASWYGEFFQGRPTASGEPFDMNALTAAHMTLPLGSIVRVVNLENGKTVIVRINDRGPFKKQYVIDLSRQAAVRLDMLQKGTARVRIEPLDRNVIDGEAPQAVVPAAIRRTAQRNATGDEQKAVSQAGTAPAGGQTGTAQPAAGQHDSAETAAAAGATQAGMTAAVSQGRADSSVAAPIAERDGVASPDHAPQGGSHAKEPVKEQQPQPAANSTRQALAVAAAITGADHDKAAHKTVLPEESGVRDGNYVKKLPSGVYVQAGAFSRRENARNFAQQLEKEGFGPVLWSAKNSAGSLWLVVAGPFADKAQAYNRLAALRNAGHNGYLKVVAP</sequence>
<dbReference type="eggNOG" id="COG0797">
    <property type="taxonomic scope" value="Bacteria"/>
</dbReference>
<evidence type="ECO:0000256" key="3">
    <source>
        <dbReference type="ARBA" id="ARBA00023316"/>
    </source>
</evidence>
<protein>
    <recommendedName>
        <fullName evidence="4">Probable endolytic peptidoglycan transglycosylase RlpA</fullName>
        <ecNumber evidence="4">4.2.2.-</ecNumber>
    </recommendedName>
</protein>
<dbReference type="AlphaFoldDB" id="Q315R4"/>
<dbReference type="SUPFAM" id="SSF50685">
    <property type="entry name" value="Barwin-like endoglucanases"/>
    <property type="match status" value="1"/>
</dbReference>
<dbReference type="InterPro" id="IPR012997">
    <property type="entry name" value="RplA"/>
</dbReference>
<dbReference type="EMBL" id="CP000112">
    <property type="protein sequence ID" value="ABB37332.2"/>
    <property type="molecule type" value="Genomic_DNA"/>
</dbReference>
<dbReference type="EC" id="4.2.2.-" evidence="4"/>
<evidence type="ECO:0000256" key="5">
    <source>
        <dbReference type="RuleBase" id="RU003495"/>
    </source>
</evidence>
<dbReference type="KEGG" id="dde:Dde_0531"/>
<feature type="chain" id="PRO_5009992524" description="Probable endolytic peptidoglycan transglycosylase RlpA" evidence="4">
    <location>
        <begin position="32"/>
        <end position="374"/>
    </location>
</feature>
<evidence type="ECO:0000256" key="6">
    <source>
        <dbReference type="SAM" id="MobiDB-lite"/>
    </source>
</evidence>
<evidence type="ECO:0000256" key="1">
    <source>
        <dbReference type="ARBA" id="ARBA00022729"/>
    </source>
</evidence>
<dbReference type="NCBIfam" id="TIGR00413">
    <property type="entry name" value="rlpA"/>
    <property type="match status" value="1"/>
</dbReference>
<feature type="signal peptide" evidence="4">
    <location>
        <begin position="1"/>
        <end position="31"/>
    </location>
</feature>
<dbReference type="PANTHER" id="PTHR34183:SF1">
    <property type="entry name" value="ENDOLYTIC PEPTIDOGLYCAN TRANSGLYCOSYLASE RLPA"/>
    <property type="match status" value="1"/>
</dbReference>
<dbReference type="Proteomes" id="UP000002710">
    <property type="component" value="Chromosome"/>
</dbReference>
<dbReference type="CDD" id="cd22268">
    <property type="entry name" value="DPBB_RlpA-like"/>
    <property type="match status" value="1"/>
</dbReference>
<feature type="compositionally biased region" description="Low complexity" evidence="6">
    <location>
        <begin position="169"/>
        <end position="199"/>
    </location>
</feature>
<dbReference type="Gene3D" id="3.30.70.1070">
    <property type="entry name" value="Sporulation related repeat"/>
    <property type="match status" value="1"/>
</dbReference>
<dbReference type="Pfam" id="PF03330">
    <property type="entry name" value="DPBB_1"/>
    <property type="match status" value="1"/>
</dbReference>
<dbReference type="InterPro" id="IPR007730">
    <property type="entry name" value="SPOR-like_dom"/>
</dbReference>
<reference evidence="8 9" key="1">
    <citation type="journal article" date="2011" name="J. Bacteriol.">
        <title>Complete genome sequence and updated annotation of Desulfovibrio alaskensis G20.</title>
        <authorList>
            <person name="Hauser L.J."/>
            <person name="Land M.L."/>
            <person name="Brown S.D."/>
            <person name="Larimer F."/>
            <person name="Keller K.L."/>
            <person name="Rapp-Giles B.J."/>
            <person name="Price M.N."/>
            <person name="Lin M."/>
            <person name="Bruce D.C."/>
            <person name="Detter J.C."/>
            <person name="Tapia R."/>
            <person name="Han C.S."/>
            <person name="Goodwin L.A."/>
            <person name="Cheng J.F."/>
            <person name="Pitluck S."/>
            <person name="Copeland A."/>
            <person name="Lucas S."/>
            <person name="Nolan M."/>
            <person name="Lapidus A.L."/>
            <person name="Palumbo A.V."/>
            <person name="Wall J.D."/>
        </authorList>
    </citation>
    <scope>NUCLEOTIDE SEQUENCE [LARGE SCALE GENOMIC DNA]</scope>
    <source>
        <strain evidence="9">ATCC BAA 1058 / DSM 17464 / G20</strain>
    </source>
</reference>
<evidence type="ECO:0000256" key="2">
    <source>
        <dbReference type="ARBA" id="ARBA00023239"/>
    </source>
</evidence>
<dbReference type="InterPro" id="IPR036908">
    <property type="entry name" value="RlpA-like_sf"/>
</dbReference>
<keyword evidence="8" id="KW-0449">Lipoprotein</keyword>
<dbReference type="InterPro" id="IPR009009">
    <property type="entry name" value="RlpA-like_DPBB"/>
</dbReference>
<keyword evidence="9" id="KW-1185">Reference proteome</keyword>
<evidence type="ECO:0000259" key="7">
    <source>
        <dbReference type="PROSITE" id="PS51724"/>
    </source>
</evidence>
<dbReference type="PROSITE" id="PS51724">
    <property type="entry name" value="SPOR"/>
    <property type="match status" value="1"/>
</dbReference>
<dbReference type="SUPFAM" id="SSF110997">
    <property type="entry name" value="Sporulation related repeat"/>
    <property type="match status" value="1"/>
</dbReference>
<dbReference type="HAMAP" id="MF_02071">
    <property type="entry name" value="RlpA"/>
    <property type="match status" value="1"/>
</dbReference>
<dbReference type="STRING" id="207559.Dde_0531"/>
<dbReference type="GO" id="GO:0000270">
    <property type="term" value="P:peptidoglycan metabolic process"/>
    <property type="evidence" value="ECO:0007669"/>
    <property type="project" value="UniProtKB-UniRule"/>
</dbReference>
<dbReference type="PANTHER" id="PTHR34183">
    <property type="entry name" value="ENDOLYTIC PEPTIDOGLYCAN TRANSGLYCOSYLASE RLPA"/>
    <property type="match status" value="1"/>
</dbReference>
<proteinExistence type="inferred from homology"/>
<keyword evidence="3 4" id="KW-0961">Cell wall biogenesis/degradation</keyword>
<dbReference type="InterPro" id="IPR034718">
    <property type="entry name" value="RlpA"/>
</dbReference>
<feature type="region of interest" description="Disordered" evidence="6">
    <location>
        <begin position="227"/>
        <end position="260"/>
    </location>
</feature>
<dbReference type="HOGENOM" id="CLU_739125_0_0_7"/>
<accession>Q315R4</accession>
<comment type="similarity">
    <text evidence="4 5">Belongs to the RlpA family.</text>
</comment>
<organism evidence="8 9">
    <name type="scientific">Oleidesulfovibrio alaskensis (strain ATCC BAA-1058 / DSM 17464 / G20)</name>
    <name type="common">Desulfovibrio alaskensis</name>
    <dbReference type="NCBI Taxonomy" id="207559"/>
    <lineage>
        <taxon>Bacteria</taxon>
        <taxon>Pseudomonadati</taxon>
        <taxon>Thermodesulfobacteriota</taxon>
        <taxon>Desulfovibrionia</taxon>
        <taxon>Desulfovibrionales</taxon>
        <taxon>Desulfovibrionaceae</taxon>
        <taxon>Oleidesulfovibrio</taxon>
    </lineage>
</organism>
<keyword evidence="1 4" id="KW-0732">Signal</keyword>
<evidence type="ECO:0000256" key="4">
    <source>
        <dbReference type="HAMAP-Rule" id="MF_02071"/>
    </source>
</evidence>
<feature type="region of interest" description="Disordered" evidence="6">
    <location>
        <begin position="156"/>
        <end position="199"/>
    </location>
</feature>
<evidence type="ECO:0000313" key="9">
    <source>
        <dbReference type="Proteomes" id="UP000002710"/>
    </source>
</evidence>
<gene>
    <name evidence="4" type="primary">rlpA</name>
    <name evidence="8" type="ordered locus">Dde_0531</name>
</gene>